<dbReference type="RefSeq" id="XP_028146126.1">
    <property type="nucleotide sequence ID" value="XM_028290325.1"/>
</dbReference>
<accession>A0A6P7GA57</accession>
<dbReference type="AlphaFoldDB" id="A0A6P7GA57"/>
<dbReference type="InParanoid" id="A0A6P7GA57"/>
<sequence length="221" mass="25543">MQYDHLKNNLSNCKFFNNETKNYVNLVEYVKDNIEEKFENLNIHTKLQKNKRGIINGFGSIIKAITGNLDAEDGEKINSILEHLKTNEANLQSQINNQYSLSHEIISNFNETIQNIQENEINLKSKILAIKDIVDFQTNLENINYLKDMFNEIIITYNLILDTMENVQNSITFCKLKTLHPSKTYKTQEFNKDVKDAPLDTVIILLLNIRKSAPTTGVARF</sequence>
<gene>
    <name evidence="1" type="primary">LOC114339659</name>
</gene>
<evidence type="ECO:0000313" key="1">
    <source>
        <dbReference type="RefSeq" id="XP_028146126.1"/>
    </source>
</evidence>
<reference evidence="1" key="1">
    <citation type="submission" date="2025-08" db="UniProtKB">
        <authorList>
            <consortium name="RefSeq"/>
        </authorList>
    </citation>
    <scope>IDENTIFICATION</scope>
    <source>
        <tissue evidence="1">Whole insect</tissue>
    </source>
</reference>
<proteinExistence type="predicted"/>
<protein>
    <submittedName>
        <fullName evidence="1">Uncharacterized protein LOC114339659</fullName>
    </submittedName>
</protein>
<organism evidence="1">
    <name type="scientific">Diabrotica virgifera virgifera</name>
    <name type="common">western corn rootworm</name>
    <dbReference type="NCBI Taxonomy" id="50390"/>
    <lineage>
        <taxon>Eukaryota</taxon>
        <taxon>Metazoa</taxon>
        <taxon>Ecdysozoa</taxon>
        <taxon>Arthropoda</taxon>
        <taxon>Hexapoda</taxon>
        <taxon>Insecta</taxon>
        <taxon>Pterygota</taxon>
        <taxon>Neoptera</taxon>
        <taxon>Endopterygota</taxon>
        <taxon>Coleoptera</taxon>
        <taxon>Polyphaga</taxon>
        <taxon>Cucujiformia</taxon>
        <taxon>Chrysomeloidea</taxon>
        <taxon>Chrysomelidae</taxon>
        <taxon>Galerucinae</taxon>
        <taxon>Diabroticina</taxon>
        <taxon>Diabroticites</taxon>
        <taxon>Diabrotica</taxon>
    </lineage>
</organism>
<name>A0A6P7GA57_DIAVI</name>